<evidence type="ECO:0000313" key="3">
    <source>
        <dbReference type="Proteomes" id="UP001329430"/>
    </source>
</evidence>
<keyword evidence="3" id="KW-1185">Reference proteome</keyword>
<evidence type="ECO:0000259" key="1">
    <source>
        <dbReference type="Pfam" id="PF25273"/>
    </source>
</evidence>
<comment type="caution">
    <text evidence="2">The sequence shown here is derived from an EMBL/GenBank/DDBJ whole genome shotgun (WGS) entry which is preliminary data.</text>
</comment>
<sequence length="185" mass="21606">MLPRCDTFKEVIFVPRLVAYNESFIPGGKNPKVPPFAAVWHEAIAGRSKKEIISAFYQYFLHIRDVKHIILWVDNCSAQNKNWCIYSFFLYLVNCDEVALNDLELKYFETGHTFIAADSFHHAVENSLKRKGKVYDFNDYLDAVSDSYKGVNVVQMNENSFYVWEDHTSQYKLNKITPRPYLNSI</sequence>
<dbReference type="PANTHER" id="PTHR34415:SF1">
    <property type="entry name" value="INTEGRASE CATALYTIC DOMAIN-CONTAINING PROTEIN"/>
    <property type="match status" value="1"/>
</dbReference>
<name>A0AAN7ZEV7_9COLE</name>
<dbReference type="Pfam" id="PF25273">
    <property type="entry name" value="DUF7869"/>
    <property type="match status" value="1"/>
</dbReference>
<evidence type="ECO:0000313" key="2">
    <source>
        <dbReference type="EMBL" id="KAK5643610.1"/>
    </source>
</evidence>
<dbReference type="Proteomes" id="UP001329430">
    <property type="component" value="Chromosome 5"/>
</dbReference>
<gene>
    <name evidence="2" type="ORF">RI129_007455</name>
</gene>
<dbReference type="EMBL" id="JAVRBK010000005">
    <property type="protein sequence ID" value="KAK5643610.1"/>
    <property type="molecule type" value="Genomic_DNA"/>
</dbReference>
<reference evidence="2 3" key="1">
    <citation type="journal article" date="2024" name="Insects">
        <title>An Improved Chromosome-Level Genome Assembly of the Firefly Pyrocoelia pectoralis.</title>
        <authorList>
            <person name="Fu X."/>
            <person name="Meyer-Rochow V.B."/>
            <person name="Ballantyne L."/>
            <person name="Zhu X."/>
        </authorList>
    </citation>
    <scope>NUCLEOTIDE SEQUENCE [LARGE SCALE GENOMIC DNA]</scope>
    <source>
        <strain evidence="2">XCY_ONT2</strain>
    </source>
</reference>
<dbReference type="InterPro" id="IPR057191">
    <property type="entry name" value="DUF7869"/>
</dbReference>
<feature type="domain" description="DUF7869" evidence="1">
    <location>
        <begin position="68"/>
        <end position="157"/>
    </location>
</feature>
<protein>
    <recommendedName>
        <fullName evidence="1">DUF7869 domain-containing protein</fullName>
    </recommendedName>
</protein>
<accession>A0AAN7ZEV7</accession>
<proteinExistence type="predicted"/>
<dbReference type="AlphaFoldDB" id="A0AAN7ZEV7"/>
<dbReference type="PANTHER" id="PTHR34415">
    <property type="entry name" value="INTEGRASE CATALYTIC DOMAIN-CONTAINING PROTEIN"/>
    <property type="match status" value="1"/>
</dbReference>
<organism evidence="2 3">
    <name type="scientific">Pyrocoelia pectoralis</name>
    <dbReference type="NCBI Taxonomy" id="417401"/>
    <lineage>
        <taxon>Eukaryota</taxon>
        <taxon>Metazoa</taxon>
        <taxon>Ecdysozoa</taxon>
        <taxon>Arthropoda</taxon>
        <taxon>Hexapoda</taxon>
        <taxon>Insecta</taxon>
        <taxon>Pterygota</taxon>
        <taxon>Neoptera</taxon>
        <taxon>Endopterygota</taxon>
        <taxon>Coleoptera</taxon>
        <taxon>Polyphaga</taxon>
        <taxon>Elateriformia</taxon>
        <taxon>Elateroidea</taxon>
        <taxon>Lampyridae</taxon>
        <taxon>Lampyrinae</taxon>
        <taxon>Pyrocoelia</taxon>
    </lineage>
</organism>